<dbReference type="InterPro" id="IPR036390">
    <property type="entry name" value="WH_DNA-bd_sf"/>
</dbReference>
<dbReference type="PROSITE" id="PS51197">
    <property type="entry name" value="HTH_RRF2_2"/>
    <property type="match status" value="1"/>
</dbReference>
<organism evidence="1 2">
    <name type="scientific">Candidatus Gottesmanbacteria bacterium RIFCSPLOWO2_01_FULL_42_22</name>
    <dbReference type="NCBI Taxonomy" id="1798391"/>
    <lineage>
        <taxon>Bacteria</taxon>
        <taxon>Candidatus Gottesmaniibacteriota</taxon>
    </lineage>
</organism>
<dbReference type="InterPro" id="IPR000944">
    <property type="entry name" value="Tscrpt_reg_Rrf2"/>
</dbReference>
<comment type="caution">
    <text evidence="1">The sequence shown here is derived from an EMBL/GenBank/DDBJ whole genome shotgun (WGS) entry which is preliminary data.</text>
</comment>
<dbReference type="GO" id="GO:0003700">
    <property type="term" value="F:DNA-binding transcription factor activity"/>
    <property type="evidence" value="ECO:0007669"/>
    <property type="project" value="TreeGrafter"/>
</dbReference>
<name>A0A1F6BF17_9BACT</name>
<dbReference type="Gene3D" id="1.10.10.10">
    <property type="entry name" value="Winged helix-like DNA-binding domain superfamily/Winged helix DNA-binding domain"/>
    <property type="match status" value="1"/>
</dbReference>
<dbReference type="PANTHER" id="PTHR33221:SF2">
    <property type="entry name" value="TRANSCRIPTIONAL REGULATOR"/>
    <property type="match status" value="1"/>
</dbReference>
<dbReference type="NCBIfam" id="TIGR00738">
    <property type="entry name" value="rrf2_super"/>
    <property type="match status" value="1"/>
</dbReference>
<gene>
    <name evidence="1" type="ORF">A2968_00855</name>
</gene>
<evidence type="ECO:0008006" key="3">
    <source>
        <dbReference type="Google" id="ProtNLM"/>
    </source>
</evidence>
<dbReference type="Proteomes" id="UP000176228">
    <property type="component" value="Unassembled WGS sequence"/>
</dbReference>
<dbReference type="Pfam" id="PF02082">
    <property type="entry name" value="Rrf2"/>
    <property type="match status" value="1"/>
</dbReference>
<dbReference type="SUPFAM" id="SSF46785">
    <property type="entry name" value="Winged helix' DNA-binding domain"/>
    <property type="match status" value="1"/>
</dbReference>
<dbReference type="PROSITE" id="PS01332">
    <property type="entry name" value="HTH_RRF2_1"/>
    <property type="match status" value="1"/>
</dbReference>
<proteinExistence type="predicted"/>
<dbReference type="PANTHER" id="PTHR33221">
    <property type="entry name" value="WINGED HELIX-TURN-HELIX TRANSCRIPTIONAL REGULATOR, RRF2 FAMILY"/>
    <property type="match status" value="1"/>
</dbReference>
<accession>A0A1F6BF17</accession>
<sequence length="136" mass="15157">MQPFMKISKREDFAIIFMSHLARQKSKEFLSLTKIAKSTGLSSFFLKHIALELKNKGLIESREGVIGGYRLKKSPGEISAAEILSAVSKEIVKTACYDGDCRLTSTKCICHSFWGRFNLKLASILNQVSLAEIAKI</sequence>
<evidence type="ECO:0000313" key="2">
    <source>
        <dbReference type="Proteomes" id="UP000176228"/>
    </source>
</evidence>
<protein>
    <recommendedName>
        <fullName evidence="3">Rrf2 family transcriptional regulator</fullName>
    </recommendedName>
</protein>
<reference evidence="1 2" key="1">
    <citation type="journal article" date="2016" name="Nat. Commun.">
        <title>Thousands of microbial genomes shed light on interconnected biogeochemical processes in an aquifer system.</title>
        <authorList>
            <person name="Anantharaman K."/>
            <person name="Brown C.T."/>
            <person name="Hug L.A."/>
            <person name="Sharon I."/>
            <person name="Castelle C.J."/>
            <person name="Probst A.J."/>
            <person name="Thomas B.C."/>
            <person name="Singh A."/>
            <person name="Wilkins M.J."/>
            <person name="Karaoz U."/>
            <person name="Brodie E.L."/>
            <person name="Williams K.H."/>
            <person name="Hubbard S.S."/>
            <person name="Banfield J.F."/>
        </authorList>
    </citation>
    <scope>NUCLEOTIDE SEQUENCE [LARGE SCALE GENOMIC DNA]</scope>
</reference>
<dbReference type="InterPro" id="IPR030489">
    <property type="entry name" value="TR_Rrf2-type_CS"/>
</dbReference>
<dbReference type="STRING" id="1798391.A2968_00855"/>
<dbReference type="GO" id="GO:0005829">
    <property type="term" value="C:cytosol"/>
    <property type="evidence" value="ECO:0007669"/>
    <property type="project" value="TreeGrafter"/>
</dbReference>
<evidence type="ECO:0000313" key="1">
    <source>
        <dbReference type="EMBL" id="OGG35490.1"/>
    </source>
</evidence>
<dbReference type="EMBL" id="MFJU01000026">
    <property type="protein sequence ID" value="OGG35490.1"/>
    <property type="molecule type" value="Genomic_DNA"/>
</dbReference>
<dbReference type="AlphaFoldDB" id="A0A1F6BF17"/>
<dbReference type="InterPro" id="IPR036388">
    <property type="entry name" value="WH-like_DNA-bd_sf"/>
</dbReference>